<feature type="domain" description="AB hydrolase-1" evidence="1">
    <location>
        <begin position="9"/>
        <end position="133"/>
    </location>
</feature>
<organism evidence="2 3">
    <name type="scientific">Prosthecobacter dejongeii</name>
    <dbReference type="NCBI Taxonomy" id="48465"/>
    <lineage>
        <taxon>Bacteria</taxon>
        <taxon>Pseudomonadati</taxon>
        <taxon>Verrucomicrobiota</taxon>
        <taxon>Verrucomicrobiia</taxon>
        <taxon>Verrucomicrobiales</taxon>
        <taxon>Verrucomicrobiaceae</taxon>
        <taxon>Prosthecobacter</taxon>
    </lineage>
</organism>
<dbReference type="InterPro" id="IPR029058">
    <property type="entry name" value="AB_hydrolase_fold"/>
</dbReference>
<dbReference type="Proteomes" id="UP000534294">
    <property type="component" value="Unassembled WGS sequence"/>
</dbReference>
<accession>A0A7W8DNM8</accession>
<dbReference type="Gene3D" id="3.40.50.1820">
    <property type="entry name" value="alpha/beta hydrolase"/>
    <property type="match status" value="1"/>
</dbReference>
<dbReference type="SUPFAM" id="SSF53474">
    <property type="entry name" value="alpha/beta-Hydrolases"/>
    <property type="match status" value="1"/>
</dbReference>
<dbReference type="PANTHER" id="PTHR37946">
    <property type="entry name" value="SLL1969 PROTEIN"/>
    <property type="match status" value="1"/>
</dbReference>
<name>A0A7W8DNM8_9BACT</name>
<dbReference type="Pfam" id="PF12697">
    <property type="entry name" value="Abhydrolase_6"/>
    <property type="match status" value="1"/>
</dbReference>
<comment type="caution">
    <text evidence="2">The sequence shown here is derived from an EMBL/GenBank/DDBJ whole genome shotgun (WGS) entry which is preliminary data.</text>
</comment>
<keyword evidence="3" id="KW-1185">Reference proteome</keyword>
<dbReference type="PANTHER" id="PTHR37946:SF1">
    <property type="entry name" value="SLL1969 PROTEIN"/>
    <property type="match status" value="1"/>
</dbReference>
<protein>
    <submittedName>
        <fullName evidence="2">Pimeloyl-ACP methyl ester carboxylesterase</fullName>
    </submittedName>
</protein>
<reference evidence="2 3" key="1">
    <citation type="submission" date="2020-08" db="EMBL/GenBank/DDBJ databases">
        <title>Genomic Encyclopedia of Type Strains, Phase IV (KMG-IV): sequencing the most valuable type-strain genomes for metagenomic binning, comparative biology and taxonomic classification.</title>
        <authorList>
            <person name="Goeker M."/>
        </authorList>
    </citation>
    <scope>NUCLEOTIDE SEQUENCE [LARGE SCALE GENOMIC DNA]</scope>
    <source>
        <strain evidence="2 3">DSM 12251</strain>
    </source>
</reference>
<evidence type="ECO:0000313" key="3">
    <source>
        <dbReference type="Proteomes" id="UP000534294"/>
    </source>
</evidence>
<dbReference type="AlphaFoldDB" id="A0A7W8DNM8"/>
<dbReference type="EMBL" id="JACHIF010000001">
    <property type="protein sequence ID" value="MBB5036709.1"/>
    <property type="molecule type" value="Genomic_DNA"/>
</dbReference>
<evidence type="ECO:0000313" key="2">
    <source>
        <dbReference type="EMBL" id="MBB5036709.1"/>
    </source>
</evidence>
<evidence type="ECO:0000259" key="1">
    <source>
        <dbReference type="Pfam" id="PF12697"/>
    </source>
</evidence>
<dbReference type="RefSeq" id="WP_184205830.1">
    <property type="nucleotide sequence ID" value="NZ_JACHIF010000001.1"/>
</dbReference>
<sequence length="234" mass="25988">MKPTQRDIVVLIHGLGRSPRSLLALRFWLWRAGYRVISVSYPSRRVTVQKAVDQWLKPVLAKLRLTKGTRVHFVTHSLGGILFRAWAENRDPSFPLGRTVMLGPPNQGSEVLAQLGESPWLRRLLGPVIHELGVDETSTPRRLGAVPPGTGIIMGNKPVITLFRDLLGPESDGIVTVAGGWVAGQADFMVTQADHTFMMWRPRVLRAVERFLKEGAFISHTEWAMADNLSPASS</sequence>
<proteinExistence type="predicted"/>
<dbReference type="InterPro" id="IPR000073">
    <property type="entry name" value="AB_hydrolase_1"/>
</dbReference>
<gene>
    <name evidence="2" type="ORF">HNQ64_000943</name>
</gene>